<name>A0A3B7LWV6_9GAMM</name>
<dbReference type="EMBL" id="CP032134">
    <property type="protein sequence ID" value="AXY57262.1"/>
    <property type="molecule type" value="Genomic_DNA"/>
</dbReference>
<sequence>MNRLDLCPLQESYSVQFGCSVRRDELPGGFSRYSTVTPSKRHSVGISFVLTEPDFKYFRAFYLNWQRNPLPFLMKLIIESSEYKDYVCQFVADSFSFNELNGKLFKVSAQLVVVISHVSVLTSKMYQYYEVESIQSAFTVDNSMLNEAVNTEIDAIKTNFTVTDAKYVSEIEYRTENFGSESIESAFKVTDAKYMSEIEYRTESFGIESVESAFKVTDAKYVLEVSYIEAEKLVEAVQSNFTVTDAKYIEEI</sequence>
<organism evidence="1 2">
    <name type="scientific">Acinetobacter chinensis</name>
    <dbReference type="NCBI Taxonomy" id="2004650"/>
    <lineage>
        <taxon>Bacteria</taxon>
        <taxon>Pseudomonadati</taxon>
        <taxon>Pseudomonadota</taxon>
        <taxon>Gammaproteobacteria</taxon>
        <taxon>Moraxellales</taxon>
        <taxon>Moraxellaceae</taxon>
        <taxon>Acinetobacter</taxon>
    </lineage>
</organism>
<reference evidence="2" key="1">
    <citation type="submission" date="2018-09" db="EMBL/GenBank/DDBJ databases">
        <title>The complete genome of Acinetobacter sp. strain WCHAc010005.</title>
        <authorList>
            <person name="Hu Y."/>
            <person name="Long H."/>
            <person name="Feng Y."/>
            <person name="Zong Z."/>
        </authorList>
    </citation>
    <scope>NUCLEOTIDE SEQUENCE [LARGE SCALE GENOMIC DNA]</scope>
    <source>
        <strain evidence="2">WCHAc010005</strain>
    </source>
</reference>
<evidence type="ECO:0000313" key="2">
    <source>
        <dbReference type="Proteomes" id="UP000263753"/>
    </source>
</evidence>
<dbReference type="KEGG" id="achi:CDG60_12215"/>
<gene>
    <name evidence="1" type="ORF">CDG60_12215</name>
</gene>
<accession>A0A3B7LWV6</accession>
<proteinExistence type="predicted"/>
<dbReference type="RefSeq" id="WP_087511746.1">
    <property type="nucleotide sequence ID" value="NZ_CP032134.1"/>
</dbReference>
<protein>
    <submittedName>
        <fullName evidence="1">Uncharacterized protein</fullName>
    </submittedName>
</protein>
<dbReference type="AlphaFoldDB" id="A0A3B7LWV6"/>
<evidence type="ECO:0000313" key="1">
    <source>
        <dbReference type="EMBL" id="AXY57262.1"/>
    </source>
</evidence>
<dbReference type="Proteomes" id="UP000263753">
    <property type="component" value="Chromosome"/>
</dbReference>